<keyword evidence="2" id="KW-1133">Transmembrane helix</keyword>
<gene>
    <name evidence="4" type="ORF">JI741_03775</name>
</gene>
<keyword evidence="2" id="KW-0812">Transmembrane</keyword>
<feature type="region of interest" description="Disordered" evidence="1">
    <location>
        <begin position="1"/>
        <end position="25"/>
    </location>
</feature>
<dbReference type="InterPro" id="IPR054331">
    <property type="entry name" value="LiaF_TM"/>
</dbReference>
<sequence>METIDKNTGTPGNTTPTPPSQDWESGNNRGRIAGGIFVVGVGSVLLARQLGADIPEWVFSWPMIPIVIGLFVGIKHSFRQMGWLIPVAIGTFFLMKDFIGFDLLPFWPVIIIIVGLAIMIKPRRNRHWRHARHEERWKRRWESHHSSNTTSDGDHISSVSIFGGTKKNVISKDFKGGETVCLFGGLELNMIQADVTNRVKLDVVQLFGATKIVVPAHWKIVSDDLVTVFGSIEDKRVFQPGMVYDDAKVLVLEGTCVFGGIELRSY</sequence>
<evidence type="ECO:0000256" key="1">
    <source>
        <dbReference type="SAM" id="MobiDB-lite"/>
    </source>
</evidence>
<dbReference type="EMBL" id="JAERRB010000001">
    <property type="protein sequence ID" value="MBL0740318.1"/>
    <property type="molecule type" value="Genomic_DNA"/>
</dbReference>
<evidence type="ECO:0000259" key="3">
    <source>
        <dbReference type="Pfam" id="PF22570"/>
    </source>
</evidence>
<keyword evidence="2" id="KW-0472">Membrane</keyword>
<protein>
    <recommendedName>
        <fullName evidence="3">LiaF transmembrane domain-containing protein</fullName>
    </recommendedName>
</protein>
<reference evidence="4 5" key="1">
    <citation type="submission" date="2021-01" db="EMBL/GenBank/DDBJ databases">
        <title>Chryseolinea sp. Jin1 Genome sequencing and assembly.</title>
        <authorList>
            <person name="Kim I."/>
        </authorList>
    </citation>
    <scope>NUCLEOTIDE SEQUENCE [LARGE SCALE GENOMIC DNA]</scope>
    <source>
        <strain evidence="4 5">Jin1</strain>
    </source>
</reference>
<dbReference type="Proteomes" id="UP000613030">
    <property type="component" value="Unassembled WGS sequence"/>
</dbReference>
<evidence type="ECO:0000313" key="4">
    <source>
        <dbReference type="EMBL" id="MBL0740318.1"/>
    </source>
</evidence>
<organism evidence="4 5">
    <name type="scientific">Chryseolinea lacunae</name>
    <dbReference type="NCBI Taxonomy" id="2801331"/>
    <lineage>
        <taxon>Bacteria</taxon>
        <taxon>Pseudomonadati</taxon>
        <taxon>Bacteroidota</taxon>
        <taxon>Cytophagia</taxon>
        <taxon>Cytophagales</taxon>
        <taxon>Fulvivirgaceae</taxon>
        <taxon>Chryseolinea</taxon>
    </lineage>
</organism>
<name>A0ABS1KLV6_9BACT</name>
<proteinExistence type="predicted"/>
<feature type="domain" description="LiaF transmembrane" evidence="3">
    <location>
        <begin position="34"/>
        <end position="125"/>
    </location>
</feature>
<feature type="transmembrane region" description="Helical" evidence="2">
    <location>
        <begin position="105"/>
        <end position="122"/>
    </location>
</feature>
<comment type="caution">
    <text evidence="4">The sequence shown here is derived from an EMBL/GenBank/DDBJ whole genome shotgun (WGS) entry which is preliminary data.</text>
</comment>
<dbReference type="Pfam" id="PF22570">
    <property type="entry name" value="LiaF-TM"/>
    <property type="match status" value="1"/>
</dbReference>
<evidence type="ECO:0000313" key="5">
    <source>
        <dbReference type="Proteomes" id="UP000613030"/>
    </source>
</evidence>
<accession>A0ABS1KLV6</accession>
<dbReference type="RefSeq" id="WP_202007517.1">
    <property type="nucleotide sequence ID" value="NZ_JAERRB010000001.1"/>
</dbReference>
<keyword evidence="5" id="KW-1185">Reference proteome</keyword>
<evidence type="ECO:0000256" key="2">
    <source>
        <dbReference type="SAM" id="Phobius"/>
    </source>
</evidence>
<feature type="transmembrane region" description="Helical" evidence="2">
    <location>
        <begin position="57"/>
        <end position="74"/>
    </location>
</feature>